<evidence type="ECO:0000256" key="4">
    <source>
        <dbReference type="ARBA" id="ARBA00022786"/>
    </source>
</evidence>
<dbReference type="InterPro" id="IPR042468">
    <property type="entry name" value="Peptidase_C65_otubain_sub1"/>
</dbReference>
<dbReference type="OrthoDB" id="18915at2759"/>
<evidence type="ECO:0000259" key="7">
    <source>
        <dbReference type="PROSITE" id="PS50802"/>
    </source>
</evidence>
<evidence type="ECO:0000256" key="3">
    <source>
        <dbReference type="ARBA" id="ARBA00022670"/>
    </source>
</evidence>
<evidence type="ECO:0000256" key="1">
    <source>
        <dbReference type="ARBA" id="ARBA00000707"/>
    </source>
</evidence>
<keyword evidence="5" id="KW-0378">Hydrolase</keyword>
<dbReference type="PANTHER" id="PTHR12931:SF15">
    <property type="entry name" value="UBIQUITIN THIOESTERASE OTUBAIN-LIKE"/>
    <property type="match status" value="1"/>
</dbReference>
<dbReference type="Gene3D" id="3.30.200.60">
    <property type="entry name" value="Peptidase C65 Otubain, subdomain 1"/>
    <property type="match status" value="1"/>
</dbReference>
<dbReference type="InterPro" id="IPR038765">
    <property type="entry name" value="Papain-like_cys_pep_sf"/>
</dbReference>
<dbReference type="Proteomes" id="UP000740883">
    <property type="component" value="Unassembled WGS sequence"/>
</dbReference>
<dbReference type="Gene3D" id="1.20.1300.20">
    <property type="entry name" value="Peptidase C65 Otubain, subdomain 2"/>
    <property type="match status" value="1"/>
</dbReference>
<dbReference type="Pfam" id="PF10275">
    <property type="entry name" value="Peptidase_C65"/>
    <property type="match status" value="1"/>
</dbReference>
<reference evidence="8 9" key="1">
    <citation type="journal article" date="2020" name="Genome Biol. Evol.">
        <title>Comparative genomics of strictly vertically transmitted, feminizing microsporidia endosymbionts of amphipod crustaceans.</title>
        <authorList>
            <person name="Cormier A."/>
            <person name="Chebbi M.A."/>
            <person name="Giraud I."/>
            <person name="Wattier R."/>
            <person name="Teixeira M."/>
            <person name="Gilbert C."/>
            <person name="Rigaud T."/>
            <person name="Cordaux R."/>
        </authorList>
    </citation>
    <scope>NUCLEOTIDE SEQUENCE [LARGE SCALE GENOMIC DNA]</scope>
    <source>
        <strain evidence="8 9">Ou3-Ou53</strain>
    </source>
</reference>
<keyword evidence="3" id="KW-0645">Protease</keyword>
<dbReference type="GO" id="GO:0005634">
    <property type="term" value="C:nucleus"/>
    <property type="evidence" value="ECO:0007669"/>
    <property type="project" value="TreeGrafter"/>
</dbReference>
<dbReference type="InterPro" id="IPR019400">
    <property type="entry name" value="Peptidase_C65_otubain"/>
</dbReference>
<proteinExistence type="predicted"/>
<feature type="domain" description="OTU" evidence="7">
    <location>
        <begin position="36"/>
        <end position="212"/>
    </location>
</feature>
<comment type="catalytic activity">
    <reaction evidence="1">
        <text>Thiol-dependent hydrolysis of ester, thioester, amide, peptide and isopeptide bonds formed by the C-terminal Gly of ubiquitin (a 76-residue protein attached to proteins as an intracellular targeting signal).</text>
        <dbReference type="EC" id="3.4.19.12"/>
    </reaction>
</comment>
<dbReference type="EC" id="3.4.19.12" evidence="2"/>
<evidence type="ECO:0000256" key="5">
    <source>
        <dbReference type="ARBA" id="ARBA00022801"/>
    </source>
</evidence>
<accession>A0A9P6GWS1</accession>
<dbReference type="InterPro" id="IPR042467">
    <property type="entry name" value="Peptidase_C65_otubain_sub2"/>
</dbReference>
<keyword evidence="4" id="KW-0833">Ubl conjugation pathway</keyword>
<dbReference type="GO" id="GO:0006508">
    <property type="term" value="P:proteolysis"/>
    <property type="evidence" value="ECO:0007669"/>
    <property type="project" value="UniProtKB-KW"/>
</dbReference>
<dbReference type="AlphaFoldDB" id="A0A9P6GWS1"/>
<evidence type="ECO:0000313" key="9">
    <source>
        <dbReference type="Proteomes" id="UP000740883"/>
    </source>
</evidence>
<dbReference type="PROSITE" id="PS50802">
    <property type="entry name" value="OTU"/>
    <property type="match status" value="1"/>
</dbReference>
<dbReference type="PANTHER" id="PTHR12931">
    <property type="entry name" value="UBIQUITIN THIOLESTERASE PROTEIN OTUB"/>
    <property type="match status" value="1"/>
</dbReference>
<dbReference type="GO" id="GO:0071108">
    <property type="term" value="P:protein K48-linked deubiquitination"/>
    <property type="evidence" value="ECO:0007669"/>
    <property type="project" value="TreeGrafter"/>
</dbReference>
<comment type="caution">
    <text evidence="8">The sequence shown here is derived from an EMBL/GenBank/DDBJ whole genome shotgun (WGS) entry which is preliminary data.</text>
</comment>
<protein>
    <recommendedName>
        <fullName evidence="2">ubiquitinyl hydrolase 1</fullName>
        <ecNumber evidence="2">3.4.19.12</ecNumber>
    </recommendedName>
</protein>
<keyword evidence="9" id="KW-1185">Reference proteome</keyword>
<evidence type="ECO:0000313" key="8">
    <source>
        <dbReference type="EMBL" id="KAF9760944.1"/>
    </source>
</evidence>
<organism evidence="8 9">
    <name type="scientific">Nosema granulosis</name>
    <dbReference type="NCBI Taxonomy" id="83296"/>
    <lineage>
        <taxon>Eukaryota</taxon>
        <taxon>Fungi</taxon>
        <taxon>Fungi incertae sedis</taxon>
        <taxon>Microsporidia</taxon>
        <taxon>Nosematidae</taxon>
        <taxon>Nosema</taxon>
    </lineage>
</organism>
<dbReference type="SUPFAM" id="SSF54001">
    <property type="entry name" value="Cysteine proteinases"/>
    <property type="match status" value="1"/>
</dbReference>
<evidence type="ECO:0000256" key="6">
    <source>
        <dbReference type="ARBA" id="ARBA00022807"/>
    </source>
</evidence>
<sequence length="212" mass="25170">MSKEEEKSVSERREISRNRCYEEENFRLRFEKTNIKQYRDILRDGNCMYLSIGVQLIDKLQSDINFRRLFKDTLEEVKKKFKAIGLEEFTYVDYLSTLEENIDVPIQDIDKYCWYEIVGLLRLITSTELRTNQEAYSPYMVDTTVERYCKLNVDPFFVEAGYLEIGALVNILPIQIVVFDITEDSQEYSRVYGTKGENINILHTPNHFEPCY</sequence>
<dbReference type="InterPro" id="IPR003323">
    <property type="entry name" value="OTU_dom"/>
</dbReference>
<dbReference type="GO" id="GO:0004843">
    <property type="term" value="F:cysteine-type deubiquitinase activity"/>
    <property type="evidence" value="ECO:0007669"/>
    <property type="project" value="UniProtKB-EC"/>
</dbReference>
<keyword evidence="6" id="KW-0788">Thiol protease</keyword>
<dbReference type="CDD" id="cd22749">
    <property type="entry name" value="Otubain_C65"/>
    <property type="match status" value="1"/>
</dbReference>
<dbReference type="EMBL" id="SBJO01000474">
    <property type="protein sequence ID" value="KAF9760944.1"/>
    <property type="molecule type" value="Genomic_DNA"/>
</dbReference>
<name>A0A9P6GWS1_9MICR</name>
<dbReference type="GO" id="GO:0043130">
    <property type="term" value="F:ubiquitin binding"/>
    <property type="evidence" value="ECO:0007669"/>
    <property type="project" value="TreeGrafter"/>
</dbReference>
<gene>
    <name evidence="8" type="ORF">NGRA_2949</name>
</gene>
<evidence type="ECO:0000256" key="2">
    <source>
        <dbReference type="ARBA" id="ARBA00012759"/>
    </source>
</evidence>